<dbReference type="Gene3D" id="3.30.9.10">
    <property type="entry name" value="D-Amino Acid Oxidase, subunit A, domain 2"/>
    <property type="match status" value="1"/>
</dbReference>
<proteinExistence type="predicted"/>
<dbReference type="EMBL" id="CP025066">
    <property type="protein sequence ID" value="AUX07898.1"/>
    <property type="molecule type" value="Genomic_DNA"/>
</dbReference>
<keyword evidence="1 4" id="KW-0560">Oxidoreductase</keyword>
<dbReference type="GO" id="GO:0005737">
    <property type="term" value="C:cytoplasm"/>
    <property type="evidence" value="ECO:0007669"/>
    <property type="project" value="TreeGrafter"/>
</dbReference>
<dbReference type="OrthoDB" id="168391at2157"/>
<evidence type="ECO:0000313" key="4">
    <source>
        <dbReference type="EMBL" id="AUX07898.1"/>
    </source>
</evidence>
<dbReference type="RefSeq" id="WP_119813929.1">
    <property type="nucleotide sequence ID" value="NZ_CP025066.1"/>
</dbReference>
<dbReference type="PANTHER" id="PTHR13847:SF287">
    <property type="entry name" value="FAD-DEPENDENT OXIDOREDUCTASE DOMAIN-CONTAINING PROTEIN 1"/>
    <property type="match status" value="1"/>
</dbReference>
<accession>A0A343TFM6</accession>
<evidence type="ECO:0000256" key="2">
    <source>
        <dbReference type="SAM" id="MobiDB-lite"/>
    </source>
</evidence>
<evidence type="ECO:0000313" key="5">
    <source>
        <dbReference type="Proteomes" id="UP000263012"/>
    </source>
</evidence>
<dbReference type="Proteomes" id="UP000263012">
    <property type="component" value="Chromosome"/>
</dbReference>
<dbReference type="Pfam" id="PF01266">
    <property type="entry name" value="DAO"/>
    <property type="match status" value="1"/>
</dbReference>
<evidence type="ECO:0000259" key="3">
    <source>
        <dbReference type="Pfam" id="PF01266"/>
    </source>
</evidence>
<dbReference type="InterPro" id="IPR006076">
    <property type="entry name" value="FAD-dep_OxRdtase"/>
</dbReference>
<organism evidence="4 5">
    <name type="scientific">Halalkaliarchaeum desulfuricum</name>
    <dbReference type="NCBI Taxonomy" id="2055893"/>
    <lineage>
        <taxon>Archaea</taxon>
        <taxon>Methanobacteriati</taxon>
        <taxon>Methanobacteriota</taxon>
        <taxon>Stenosarchaea group</taxon>
        <taxon>Halobacteria</taxon>
        <taxon>Halobacteriales</taxon>
        <taxon>Haloferacaceae</taxon>
        <taxon>Halalkaliarchaeum</taxon>
    </lineage>
</organism>
<dbReference type="GeneID" id="37876579"/>
<dbReference type="EC" id="1.5.3.1" evidence="4"/>
<evidence type="ECO:0000256" key="1">
    <source>
        <dbReference type="ARBA" id="ARBA00023002"/>
    </source>
</evidence>
<protein>
    <submittedName>
        <fullName evidence="4">Sarcosine oxidase, subunit beta</fullName>
        <ecNumber evidence="4">1.5.3.1</ecNumber>
    </submittedName>
</protein>
<feature type="compositionally biased region" description="Basic and acidic residues" evidence="2">
    <location>
        <begin position="262"/>
        <end position="277"/>
    </location>
</feature>
<dbReference type="Gene3D" id="3.50.50.60">
    <property type="entry name" value="FAD/NAD(P)-binding domain"/>
    <property type="match status" value="1"/>
</dbReference>
<dbReference type="GO" id="GO:0008115">
    <property type="term" value="F:sarcosine oxidase activity"/>
    <property type="evidence" value="ECO:0007669"/>
    <property type="project" value="UniProtKB-EC"/>
</dbReference>
<reference evidence="5" key="1">
    <citation type="submission" date="2017-11" db="EMBL/GenBank/DDBJ databases">
        <title>Phenotypic and genomic properties of facultatively anaerobic sulfur-reducing natronoarchaea from hypersaline soda lakes.</title>
        <authorList>
            <person name="Sorokin D.Y."/>
            <person name="Kublanov I.V."/>
            <person name="Roman P."/>
            <person name="Sinninghe Damste J.S."/>
            <person name="Golyshin P.N."/>
            <person name="Rojo D."/>
            <person name="Ciordia S."/>
            <person name="Mena M.D.C."/>
            <person name="Ferrer M."/>
            <person name="Messina E."/>
            <person name="Smedile F."/>
            <person name="La Spada G."/>
            <person name="La Cono V."/>
            <person name="Yakimov M.M."/>
        </authorList>
    </citation>
    <scope>NUCLEOTIDE SEQUENCE [LARGE SCALE GENOMIC DNA]</scope>
    <source>
        <strain evidence="5">AArc-Sl</strain>
    </source>
</reference>
<gene>
    <name evidence="4" type="primary">soxB</name>
    <name evidence="4" type="ORF">AArcSl_0243</name>
</gene>
<sequence>MRVAIVGGGIVGLASAYYLADRDVSVAVYEKDSIGGGSTGRANGGIRAQFTSPIHVRFSRESMPVWGSFEKTFGVEIGYRRTGYLFLARTEGTAEHLRENVARQNDLGVPSDYLSPSEAIEHCPGLYADRYVGAAYSPTDGFADPHLALQGFLRGAGEAGAEIHTGVEVTDLQVRDGRVERIETEDGVSEVDFVVNAAGPWAGEIAEMVGLDLPVSPRRRQLLLAEPEPPLPPDAPMTVDVDESVHFRPESDGAAIVGGRNADGDPEHDPDRYRTSNDPDWTVDTLERAADVATYFGPETAVVRGWAGLYTVTPDHHPIVEEPIPGFVNAVGFSGHGFMHAPATGQVVAELILDDTPETVDVSPLSADRFERDAELHEGTVID</sequence>
<dbReference type="KEGG" id="hdf:AArcSl_0243"/>
<dbReference type="AlphaFoldDB" id="A0A343TFM6"/>
<feature type="domain" description="FAD dependent oxidoreductase" evidence="3">
    <location>
        <begin position="2"/>
        <end position="351"/>
    </location>
</feature>
<name>A0A343TFM6_9EURY</name>
<keyword evidence="5" id="KW-1185">Reference proteome</keyword>
<feature type="region of interest" description="Disordered" evidence="2">
    <location>
        <begin position="249"/>
        <end position="280"/>
    </location>
</feature>
<dbReference type="SUPFAM" id="SSF51905">
    <property type="entry name" value="FAD/NAD(P)-binding domain"/>
    <property type="match status" value="1"/>
</dbReference>
<dbReference type="PANTHER" id="PTHR13847">
    <property type="entry name" value="SARCOSINE DEHYDROGENASE-RELATED"/>
    <property type="match status" value="1"/>
</dbReference>
<dbReference type="InterPro" id="IPR036188">
    <property type="entry name" value="FAD/NAD-bd_sf"/>
</dbReference>